<organism evidence="1 2">
    <name type="scientific">Artomyces pyxidatus</name>
    <dbReference type="NCBI Taxonomy" id="48021"/>
    <lineage>
        <taxon>Eukaryota</taxon>
        <taxon>Fungi</taxon>
        <taxon>Dikarya</taxon>
        <taxon>Basidiomycota</taxon>
        <taxon>Agaricomycotina</taxon>
        <taxon>Agaricomycetes</taxon>
        <taxon>Russulales</taxon>
        <taxon>Auriscalpiaceae</taxon>
        <taxon>Artomyces</taxon>
    </lineage>
</organism>
<gene>
    <name evidence="1" type="ORF">BV25DRAFT_1816482</name>
</gene>
<accession>A0ACB8SFL4</accession>
<reference evidence="1" key="1">
    <citation type="submission" date="2021-03" db="EMBL/GenBank/DDBJ databases">
        <authorList>
            <consortium name="DOE Joint Genome Institute"/>
            <person name="Ahrendt S."/>
            <person name="Looney B.P."/>
            <person name="Miyauchi S."/>
            <person name="Morin E."/>
            <person name="Drula E."/>
            <person name="Courty P.E."/>
            <person name="Chicoki N."/>
            <person name="Fauchery L."/>
            <person name="Kohler A."/>
            <person name="Kuo A."/>
            <person name="Labutti K."/>
            <person name="Pangilinan J."/>
            <person name="Lipzen A."/>
            <person name="Riley R."/>
            <person name="Andreopoulos W."/>
            <person name="He G."/>
            <person name="Johnson J."/>
            <person name="Barry K.W."/>
            <person name="Grigoriev I.V."/>
            <person name="Nagy L."/>
            <person name="Hibbett D."/>
            <person name="Henrissat B."/>
            <person name="Matheny P.B."/>
            <person name="Labbe J."/>
            <person name="Martin F."/>
        </authorList>
    </citation>
    <scope>NUCLEOTIDE SEQUENCE</scope>
    <source>
        <strain evidence="1">HHB10654</strain>
    </source>
</reference>
<keyword evidence="2" id="KW-1185">Reference proteome</keyword>
<reference evidence="1" key="2">
    <citation type="journal article" date="2022" name="New Phytol.">
        <title>Evolutionary transition to the ectomycorrhizal habit in the genomes of a hyperdiverse lineage of mushroom-forming fungi.</title>
        <authorList>
            <person name="Looney B."/>
            <person name="Miyauchi S."/>
            <person name="Morin E."/>
            <person name="Drula E."/>
            <person name="Courty P.E."/>
            <person name="Kohler A."/>
            <person name="Kuo A."/>
            <person name="LaButti K."/>
            <person name="Pangilinan J."/>
            <person name="Lipzen A."/>
            <person name="Riley R."/>
            <person name="Andreopoulos W."/>
            <person name="He G."/>
            <person name="Johnson J."/>
            <person name="Nolan M."/>
            <person name="Tritt A."/>
            <person name="Barry K.W."/>
            <person name="Grigoriev I.V."/>
            <person name="Nagy L.G."/>
            <person name="Hibbett D."/>
            <person name="Henrissat B."/>
            <person name="Matheny P.B."/>
            <person name="Labbe J."/>
            <person name="Martin F.M."/>
        </authorList>
    </citation>
    <scope>NUCLEOTIDE SEQUENCE</scope>
    <source>
        <strain evidence="1">HHB10654</strain>
    </source>
</reference>
<sequence length="714" mass="80676">MSACNLHFTAFQKVVGVWLFAHTASDGIYAILSRLGLSVSYTTVLKLLRALSNSAVGIVREIADLRAFLLIYDNINRMSRAWDADLGQRNIIHNGTAATFIELDLGGRDVKIVFDPAPLRKAQEDERRRSLNLNLLYNRIPWGRINTVCALHCLRYLVDEVPVLHTHHDFIHLRFRTTLAVHRMKPGRKTALHPLATSDHDEGNTAENARVLDDLLIRQLRMPKEEVNKLLVIVGGDQSTVEKLRTLKKFLASCPHGYKQYGWVLPLIQLWHMGWADLERVLSTHWGNSHETDLSSFQTTNNIMGRNVKNVKRPDYYPAQRLVLDTLRVDILDCWRSNLGVSDLDAYFRATPMEIEDLLELAEKFRLKYLTMIAHEDASHPKAGSQMNTSARFKTGKPWTSAKTAPLASEAAKVTDKPTVPFIGDRVLANSILRMRDSMLHMEFQYAIADGDIGRAMDIMSVWTFTFTGCGKNKYANEMLELTCNFEFEYSKDLQNVIKDNWLVNLTGIDGCWFPMDLLQEKNIKQLKKMSTRRDAEFGGEFFQKVIAVNIRAFLEAITSMKTAVGLGAKGGSHRRKAKEASARELTRHIEEQGLHEFRTGRTGGHIAQDDFAVGYDRLLTSKKLQDFVDRTVRDAGAIHADEDEDDDKQHGTGDAHGSNGVDGPEGRISELPMPNMVVNGRLEDGKFFDEEDSEDEDEVDDEVDDDVAMDEGL</sequence>
<evidence type="ECO:0000313" key="2">
    <source>
        <dbReference type="Proteomes" id="UP000814140"/>
    </source>
</evidence>
<dbReference type="Proteomes" id="UP000814140">
    <property type="component" value="Unassembled WGS sequence"/>
</dbReference>
<name>A0ACB8SFL4_9AGAM</name>
<comment type="caution">
    <text evidence="1">The sequence shown here is derived from an EMBL/GenBank/DDBJ whole genome shotgun (WGS) entry which is preliminary data.</text>
</comment>
<proteinExistence type="predicted"/>
<evidence type="ECO:0000313" key="1">
    <source>
        <dbReference type="EMBL" id="KAI0054820.1"/>
    </source>
</evidence>
<protein>
    <submittedName>
        <fullName evidence="1">Uncharacterized protein</fullName>
    </submittedName>
</protein>
<dbReference type="EMBL" id="MU277341">
    <property type="protein sequence ID" value="KAI0054820.1"/>
    <property type="molecule type" value="Genomic_DNA"/>
</dbReference>